<accession>A0ACA9RRY4</accession>
<gene>
    <name evidence="1" type="ORF">RPERSI_LOCUS22276</name>
</gene>
<sequence>GSAFEIENKEKLSIELERKILILTLSITLARPTDPKLSPNLRINRSLPIWSFEFVR</sequence>
<dbReference type="Proteomes" id="UP000789920">
    <property type="component" value="Unassembled WGS sequence"/>
</dbReference>
<name>A0ACA9RRY4_9GLOM</name>
<protein>
    <submittedName>
        <fullName evidence="1">23549_t:CDS:1</fullName>
    </submittedName>
</protein>
<evidence type="ECO:0000313" key="1">
    <source>
        <dbReference type="EMBL" id="CAG8806933.1"/>
    </source>
</evidence>
<feature type="non-terminal residue" evidence="1">
    <location>
        <position position="1"/>
    </location>
</feature>
<evidence type="ECO:0000313" key="2">
    <source>
        <dbReference type="Proteomes" id="UP000789920"/>
    </source>
</evidence>
<organism evidence="1 2">
    <name type="scientific">Racocetra persica</name>
    <dbReference type="NCBI Taxonomy" id="160502"/>
    <lineage>
        <taxon>Eukaryota</taxon>
        <taxon>Fungi</taxon>
        <taxon>Fungi incertae sedis</taxon>
        <taxon>Mucoromycota</taxon>
        <taxon>Glomeromycotina</taxon>
        <taxon>Glomeromycetes</taxon>
        <taxon>Diversisporales</taxon>
        <taxon>Gigasporaceae</taxon>
        <taxon>Racocetra</taxon>
    </lineage>
</organism>
<dbReference type="EMBL" id="CAJVQC010067038">
    <property type="protein sequence ID" value="CAG8806933.1"/>
    <property type="molecule type" value="Genomic_DNA"/>
</dbReference>
<comment type="caution">
    <text evidence="1">The sequence shown here is derived from an EMBL/GenBank/DDBJ whole genome shotgun (WGS) entry which is preliminary data.</text>
</comment>
<keyword evidence="2" id="KW-1185">Reference proteome</keyword>
<proteinExistence type="predicted"/>
<reference evidence="1" key="1">
    <citation type="submission" date="2021-06" db="EMBL/GenBank/DDBJ databases">
        <authorList>
            <person name="Kallberg Y."/>
            <person name="Tangrot J."/>
            <person name="Rosling A."/>
        </authorList>
    </citation>
    <scope>NUCLEOTIDE SEQUENCE</scope>
    <source>
        <strain evidence="1">MA461A</strain>
    </source>
</reference>